<dbReference type="Proteomes" id="UP000095280">
    <property type="component" value="Unplaced"/>
</dbReference>
<protein>
    <submittedName>
        <fullName evidence="10">Phosphate carrier protein, mitochondrial</fullName>
    </submittedName>
</protein>
<keyword evidence="3" id="KW-0813">Transport</keyword>
<organism evidence="9 10">
    <name type="scientific">Macrostomum lignano</name>
    <dbReference type="NCBI Taxonomy" id="282301"/>
    <lineage>
        <taxon>Eukaryota</taxon>
        <taxon>Metazoa</taxon>
        <taxon>Spiralia</taxon>
        <taxon>Lophotrochozoa</taxon>
        <taxon>Platyhelminthes</taxon>
        <taxon>Rhabditophora</taxon>
        <taxon>Macrostomorpha</taxon>
        <taxon>Macrostomida</taxon>
        <taxon>Macrostomidae</taxon>
        <taxon>Macrostomum</taxon>
    </lineage>
</organism>
<proteinExistence type="inferred from homology"/>
<evidence type="ECO:0000256" key="7">
    <source>
        <dbReference type="ARBA" id="ARBA00023128"/>
    </source>
</evidence>
<keyword evidence="7" id="KW-0496">Mitochondrion</keyword>
<evidence type="ECO:0000313" key="9">
    <source>
        <dbReference type="Proteomes" id="UP000095280"/>
    </source>
</evidence>
<keyword evidence="6" id="KW-1133">Transmembrane helix</keyword>
<dbReference type="GO" id="GO:1990547">
    <property type="term" value="P:mitochondrial phosphate ion transmembrane transport"/>
    <property type="evidence" value="ECO:0007669"/>
    <property type="project" value="InterPro"/>
</dbReference>
<dbReference type="GO" id="GO:0005315">
    <property type="term" value="F:phosphate transmembrane transporter activity"/>
    <property type="evidence" value="ECO:0007669"/>
    <property type="project" value="InterPro"/>
</dbReference>
<dbReference type="GO" id="GO:0005743">
    <property type="term" value="C:mitochondrial inner membrane"/>
    <property type="evidence" value="ECO:0007669"/>
    <property type="project" value="UniProtKB-SubCell"/>
</dbReference>
<evidence type="ECO:0000256" key="2">
    <source>
        <dbReference type="ARBA" id="ARBA00006375"/>
    </source>
</evidence>
<keyword evidence="9" id="KW-1185">Reference proteome</keyword>
<keyword evidence="4" id="KW-0677">Repeat</keyword>
<dbReference type="PANTHER" id="PTHR45671:SF10">
    <property type="entry name" value="SOLUTE CARRIER FAMILY 25 MEMBER 3"/>
    <property type="match status" value="1"/>
</dbReference>
<keyword evidence="5" id="KW-0999">Mitochondrion inner membrane</keyword>
<sequence length="252" mass="28192">WTLGEDGVRCWPKLAPYPDRLQPAGPRQFGFYEVFQEQHVRQHAWVRRTPSCTVAPRLYLRRQQPAPSFFADMLASPMEPPRCASRPRAGTPKTLRGAFPKHAGRPRRHGPFIRPARRCGVVSPAFERTVEALTQVRCGPSRETSAQSRSLTVTFVAATINRCRVCSAPSVHHPPTPWCPAQPADARGWIWLGVAKALAGKGLGRRIIMIGTLTALQWFIYDTVKVVLRLPRPPPPTMPESLRLKLEAKQAS</sequence>
<feature type="region of interest" description="Disordered" evidence="8">
    <location>
        <begin position="80"/>
        <end position="110"/>
    </location>
</feature>
<evidence type="ECO:0000256" key="3">
    <source>
        <dbReference type="ARBA" id="ARBA00022448"/>
    </source>
</evidence>
<reference evidence="10" key="1">
    <citation type="submission" date="2016-11" db="UniProtKB">
        <authorList>
            <consortium name="WormBaseParasite"/>
        </authorList>
    </citation>
    <scope>IDENTIFICATION</scope>
</reference>
<evidence type="ECO:0000256" key="8">
    <source>
        <dbReference type="SAM" id="MobiDB-lite"/>
    </source>
</evidence>
<evidence type="ECO:0000256" key="4">
    <source>
        <dbReference type="ARBA" id="ARBA00022737"/>
    </source>
</evidence>
<keyword evidence="6" id="KW-0472">Membrane</keyword>
<comment type="subcellular location">
    <subcellularLocation>
        <location evidence="1">Mitochondrion inner membrane</location>
        <topology evidence="1">Multi-pass membrane protein</topology>
    </subcellularLocation>
</comment>
<evidence type="ECO:0000256" key="5">
    <source>
        <dbReference type="ARBA" id="ARBA00022792"/>
    </source>
</evidence>
<dbReference type="WBParaSite" id="maker-unitig_17609-snap-gene-0.1-mRNA-1">
    <property type="protein sequence ID" value="maker-unitig_17609-snap-gene-0.1-mRNA-1"/>
    <property type="gene ID" value="maker-unitig_17609-snap-gene-0.1"/>
</dbReference>
<dbReference type="PANTHER" id="PTHR45671">
    <property type="entry name" value="SOLUTE CARRIER FAMILY 25 (MITOCHONDRIAL CARRIER PHOSPHATE CARRIER), MEMBER 3, LIKE-RELATED-RELATED"/>
    <property type="match status" value="1"/>
</dbReference>
<dbReference type="InterPro" id="IPR044677">
    <property type="entry name" value="SLC25A3/Pic2/Mir1-like"/>
</dbReference>
<comment type="similarity">
    <text evidence="2">Belongs to the mitochondrial carrier (TC 2.A.29) family.</text>
</comment>
<keyword evidence="6" id="KW-0812">Transmembrane</keyword>
<name>A0A1I8F335_9PLAT</name>
<evidence type="ECO:0000313" key="10">
    <source>
        <dbReference type="WBParaSite" id="maker-unitig_17609-snap-gene-0.1-mRNA-1"/>
    </source>
</evidence>
<dbReference type="AlphaFoldDB" id="A0A1I8F335"/>
<evidence type="ECO:0000256" key="1">
    <source>
        <dbReference type="ARBA" id="ARBA00004448"/>
    </source>
</evidence>
<evidence type="ECO:0000256" key="6">
    <source>
        <dbReference type="ARBA" id="ARBA00022989"/>
    </source>
</evidence>
<accession>A0A1I8F335</accession>